<feature type="compositionally biased region" description="Basic and acidic residues" evidence="1">
    <location>
        <begin position="356"/>
        <end position="368"/>
    </location>
</feature>
<feature type="non-terminal residue" evidence="2">
    <location>
        <position position="368"/>
    </location>
</feature>
<keyword evidence="3" id="KW-1185">Reference proteome</keyword>
<dbReference type="SUPFAM" id="SSF50249">
    <property type="entry name" value="Nucleic acid-binding proteins"/>
    <property type="match status" value="2"/>
</dbReference>
<feature type="region of interest" description="Disordered" evidence="1">
    <location>
        <begin position="1"/>
        <end position="49"/>
    </location>
</feature>
<dbReference type="PANTHER" id="PTHR47165">
    <property type="entry name" value="OS03G0429900 PROTEIN"/>
    <property type="match status" value="1"/>
</dbReference>
<feature type="compositionally biased region" description="Polar residues" evidence="1">
    <location>
        <begin position="309"/>
        <end position="331"/>
    </location>
</feature>
<dbReference type="AlphaFoldDB" id="A0AAQ3X477"/>
<name>A0AAQ3X477_PASNO</name>
<evidence type="ECO:0008006" key="4">
    <source>
        <dbReference type="Google" id="ProtNLM"/>
    </source>
</evidence>
<feature type="region of interest" description="Disordered" evidence="1">
    <location>
        <begin position="294"/>
        <end position="368"/>
    </location>
</feature>
<gene>
    <name evidence="2" type="ORF">U9M48_031247</name>
</gene>
<evidence type="ECO:0000256" key="1">
    <source>
        <dbReference type="SAM" id="MobiDB-lite"/>
    </source>
</evidence>
<dbReference type="CDD" id="cd04476">
    <property type="entry name" value="RPA1_DBD_C"/>
    <property type="match status" value="1"/>
</dbReference>
<protein>
    <recommendedName>
        <fullName evidence="4">Replication factor A C-terminal domain-containing protein</fullName>
    </recommendedName>
</protein>
<dbReference type="Proteomes" id="UP001341281">
    <property type="component" value="Chromosome 07"/>
</dbReference>
<evidence type="ECO:0000313" key="3">
    <source>
        <dbReference type="Proteomes" id="UP001341281"/>
    </source>
</evidence>
<dbReference type="Gene3D" id="2.40.50.140">
    <property type="entry name" value="Nucleic acid-binding proteins"/>
    <property type="match status" value="2"/>
</dbReference>
<organism evidence="2 3">
    <name type="scientific">Paspalum notatum var. saurae</name>
    <dbReference type="NCBI Taxonomy" id="547442"/>
    <lineage>
        <taxon>Eukaryota</taxon>
        <taxon>Viridiplantae</taxon>
        <taxon>Streptophyta</taxon>
        <taxon>Embryophyta</taxon>
        <taxon>Tracheophyta</taxon>
        <taxon>Spermatophyta</taxon>
        <taxon>Magnoliopsida</taxon>
        <taxon>Liliopsida</taxon>
        <taxon>Poales</taxon>
        <taxon>Poaceae</taxon>
        <taxon>PACMAD clade</taxon>
        <taxon>Panicoideae</taxon>
        <taxon>Andropogonodae</taxon>
        <taxon>Paspaleae</taxon>
        <taxon>Paspalinae</taxon>
        <taxon>Paspalum</taxon>
    </lineage>
</organism>
<reference evidence="2 3" key="1">
    <citation type="submission" date="2024-02" db="EMBL/GenBank/DDBJ databases">
        <title>High-quality chromosome-scale genome assembly of Pensacola bahiagrass (Paspalum notatum Flugge var. saurae).</title>
        <authorList>
            <person name="Vega J.M."/>
            <person name="Podio M."/>
            <person name="Orjuela J."/>
            <person name="Siena L.A."/>
            <person name="Pessino S.C."/>
            <person name="Combes M.C."/>
            <person name="Mariac C."/>
            <person name="Albertini E."/>
            <person name="Pupilli F."/>
            <person name="Ortiz J.P.A."/>
            <person name="Leblanc O."/>
        </authorList>
    </citation>
    <scope>NUCLEOTIDE SEQUENCE [LARGE SCALE GENOMIC DNA]</scope>
    <source>
        <strain evidence="2">R1</strain>
        <tissue evidence="2">Leaf</tissue>
    </source>
</reference>
<proteinExistence type="predicted"/>
<dbReference type="PANTHER" id="PTHR47165:SF4">
    <property type="entry name" value="OS03G0429900 PROTEIN"/>
    <property type="match status" value="1"/>
</dbReference>
<evidence type="ECO:0000313" key="2">
    <source>
        <dbReference type="EMBL" id="WVZ84191.1"/>
    </source>
</evidence>
<feature type="compositionally biased region" description="Polar residues" evidence="1">
    <location>
        <begin position="18"/>
        <end position="47"/>
    </location>
</feature>
<sequence length="368" mass="40279">MRSPKRQRPESFTRSHRVTPNSKPQSNTSKNTTSLDVGSSIPNQYKSPESIDSPFGANIIGQLTVIHPVVHSSSLNGPSVRRELELRDLSLSVTLWGEHATSFEDEFLIQTIGSDEPIVIIFTRMQGRGSEAQILPGDADAETGGVDEENANRKTVSELLSLNPHDNNDVRFTCHATIREIDVTIGWWYKVCSNCKKGLKATLQGSFDYKLDVAIEDATGRAKIFMFGGVAEQVVRQTASELVEESSSNQILLPAALQAVISEQTFRTSVLCFQARRVFMPLRVEQSRASNVYLQDNPNKGFTTPAGIGSSSTTPNKEPADGSSTLTQNSMDFFGEESTPPPIPDTSTPIKHSCTKGKEVPSGTHEEH</sequence>
<dbReference type="CDD" id="cd04481">
    <property type="entry name" value="RPA1_DBD_B_like"/>
    <property type="match status" value="1"/>
</dbReference>
<accession>A0AAQ3X477</accession>
<dbReference type="InterPro" id="IPR047192">
    <property type="entry name" value="Euk_RPA1_DBD_C"/>
</dbReference>
<dbReference type="EMBL" id="CP144751">
    <property type="protein sequence ID" value="WVZ84191.1"/>
    <property type="molecule type" value="Genomic_DNA"/>
</dbReference>
<dbReference type="InterPro" id="IPR012340">
    <property type="entry name" value="NA-bd_OB-fold"/>
</dbReference>